<evidence type="ECO:0000313" key="2">
    <source>
        <dbReference type="EMBL" id="KAJ8443000.1"/>
    </source>
</evidence>
<evidence type="ECO:0000256" key="1">
    <source>
        <dbReference type="SAM" id="MobiDB-lite"/>
    </source>
</evidence>
<dbReference type="EMBL" id="JAKOGI010000130">
    <property type="protein sequence ID" value="KAJ8443000.1"/>
    <property type="molecule type" value="Genomic_DNA"/>
</dbReference>
<sequence length="205" mass="23301">MEYDPTRLRTRMSPYGLCSFLPTISDEQKRDIIELGFAFLLTLRVDKIPSRLARWLVENFDTCRLAVKLASNDELRGQQKWKVNHFVLKNLVDLKEVKDLNWCEFTTDSLIPCMDKWKRQPKGIGFRLSQSLQVESPNQGGSRGVGGIGSGSQSSTDSRIQRSPDLGSETSAGDSVRDCLPPRKKMPAPHFRSPFFVRHIDALKF</sequence>
<comment type="caution">
    <text evidence="2">The sequence shown here is derived from an EMBL/GenBank/DDBJ whole genome shotgun (WGS) entry which is preliminary data.</text>
</comment>
<proteinExistence type="predicted"/>
<keyword evidence="3" id="KW-1185">Reference proteome</keyword>
<accession>A0A9Q1KGA1</accession>
<name>A0A9Q1KGA1_9CARY</name>
<dbReference type="AlphaFoldDB" id="A0A9Q1KGA1"/>
<dbReference type="Proteomes" id="UP001153076">
    <property type="component" value="Unassembled WGS sequence"/>
</dbReference>
<dbReference type="OrthoDB" id="1748551at2759"/>
<feature type="compositionally biased region" description="Gly residues" evidence="1">
    <location>
        <begin position="141"/>
        <end position="150"/>
    </location>
</feature>
<evidence type="ECO:0000313" key="3">
    <source>
        <dbReference type="Proteomes" id="UP001153076"/>
    </source>
</evidence>
<organism evidence="2 3">
    <name type="scientific">Carnegiea gigantea</name>
    <dbReference type="NCBI Taxonomy" id="171969"/>
    <lineage>
        <taxon>Eukaryota</taxon>
        <taxon>Viridiplantae</taxon>
        <taxon>Streptophyta</taxon>
        <taxon>Embryophyta</taxon>
        <taxon>Tracheophyta</taxon>
        <taxon>Spermatophyta</taxon>
        <taxon>Magnoliopsida</taxon>
        <taxon>eudicotyledons</taxon>
        <taxon>Gunneridae</taxon>
        <taxon>Pentapetalae</taxon>
        <taxon>Caryophyllales</taxon>
        <taxon>Cactineae</taxon>
        <taxon>Cactaceae</taxon>
        <taxon>Cactoideae</taxon>
        <taxon>Echinocereeae</taxon>
        <taxon>Carnegiea</taxon>
    </lineage>
</organism>
<gene>
    <name evidence="2" type="ORF">Cgig2_014522</name>
</gene>
<feature type="region of interest" description="Disordered" evidence="1">
    <location>
        <begin position="134"/>
        <end position="185"/>
    </location>
</feature>
<reference evidence="2" key="1">
    <citation type="submission" date="2022-04" db="EMBL/GenBank/DDBJ databases">
        <title>Carnegiea gigantea Genome sequencing and assembly v2.</title>
        <authorList>
            <person name="Copetti D."/>
            <person name="Sanderson M.J."/>
            <person name="Burquez A."/>
            <person name="Wojciechowski M.F."/>
        </authorList>
    </citation>
    <scope>NUCLEOTIDE SEQUENCE</scope>
    <source>
        <strain evidence="2">SGP5-SGP5p</strain>
        <tissue evidence="2">Aerial part</tissue>
    </source>
</reference>
<protein>
    <submittedName>
        <fullName evidence="2">Uncharacterized protein</fullName>
    </submittedName>
</protein>